<feature type="signal peptide" evidence="2">
    <location>
        <begin position="1"/>
        <end position="26"/>
    </location>
</feature>
<proteinExistence type="predicted"/>
<dbReference type="InterPro" id="IPR050373">
    <property type="entry name" value="Fibrinogen_C-term_domain"/>
</dbReference>
<dbReference type="PROSITE" id="PS51406">
    <property type="entry name" value="FIBRINOGEN_C_2"/>
    <property type="match status" value="1"/>
</dbReference>
<organism evidence="4 5">
    <name type="scientific">Elysia marginata</name>
    <dbReference type="NCBI Taxonomy" id="1093978"/>
    <lineage>
        <taxon>Eukaryota</taxon>
        <taxon>Metazoa</taxon>
        <taxon>Spiralia</taxon>
        <taxon>Lophotrochozoa</taxon>
        <taxon>Mollusca</taxon>
        <taxon>Gastropoda</taxon>
        <taxon>Heterobranchia</taxon>
        <taxon>Euthyneura</taxon>
        <taxon>Panpulmonata</taxon>
        <taxon>Sacoglossa</taxon>
        <taxon>Placobranchoidea</taxon>
        <taxon>Plakobranchidae</taxon>
        <taxon>Elysia</taxon>
    </lineage>
</organism>
<feature type="domain" description="Fibrinogen C-terminal" evidence="3">
    <location>
        <begin position="385"/>
        <end position="602"/>
    </location>
</feature>
<dbReference type="AlphaFoldDB" id="A0AAV4JXR8"/>
<dbReference type="CDD" id="cd00087">
    <property type="entry name" value="FReD"/>
    <property type="match status" value="1"/>
</dbReference>
<evidence type="ECO:0000313" key="5">
    <source>
        <dbReference type="Proteomes" id="UP000762676"/>
    </source>
</evidence>
<name>A0AAV4JXR8_9GAST</name>
<dbReference type="PANTHER" id="PTHR19143">
    <property type="entry name" value="FIBRINOGEN/TENASCIN/ANGIOPOEITIN"/>
    <property type="match status" value="1"/>
</dbReference>
<dbReference type="SUPFAM" id="SSF56496">
    <property type="entry name" value="Fibrinogen C-terminal domain-like"/>
    <property type="match status" value="1"/>
</dbReference>
<evidence type="ECO:0000313" key="4">
    <source>
        <dbReference type="EMBL" id="GFS27527.1"/>
    </source>
</evidence>
<sequence length="602" mass="68089">MGTERNWRSVCVSLLLAALFLTTCDGQKFNLDRENLASQGARNLCGVLTCEENIDVSVSSSPGADPAGSSVLFSSITHLSVFERISSTLGKREVQIGSISTQSPTQMKVSNGRKVNGLLEPERASIRVELVKMDDCKAEFVCKIRGLDTYGKEVMSSATLLQQQDKGDKFVPDMSVMPDLSLAFLNSIKQLITQSANNLENRVIDKITFLTQSMSNLENSVNNKITSLTQTMSDVEKAVEDKILQQQNNFNYRMDSFEQGLDAKLDRFENRLEDKIDGNNNLNKLIQLDVKVSSELAKFRDEAKTDISDSLKVMTKSLQDEQRRVQKNISRFEETLNATSDRLAYMENDLESLGNYGQMNILAVKNDTEAMLDILRSMQVSSQCDHKDVKPTACYRGMGDAVVKDYPPYVQMTDTSLNREILCDTETAGGGWIVIQRRVNGDVDFYRNWTDYKNGFGDLSGDFWLGNDAIHLLTSQHPYELRIDMTDDGEKLFANYSSFEISDESDNYRLTLGSYSGTVGEDSADDGFSYHNGQPFSTFDNDNENDSRHCAENYKGGWWYKKCYNANLNGEWKSRTEQGMKWYVSFNPYRYISSTEMKIRRI</sequence>
<dbReference type="SMART" id="SM00186">
    <property type="entry name" value="FBG"/>
    <property type="match status" value="1"/>
</dbReference>
<dbReference type="InterPro" id="IPR036056">
    <property type="entry name" value="Fibrinogen-like_C"/>
</dbReference>
<keyword evidence="5" id="KW-1185">Reference proteome</keyword>
<keyword evidence="2" id="KW-0732">Signal</keyword>
<evidence type="ECO:0000256" key="2">
    <source>
        <dbReference type="SAM" id="SignalP"/>
    </source>
</evidence>
<accession>A0AAV4JXR8</accession>
<dbReference type="Pfam" id="PF00147">
    <property type="entry name" value="Fibrinogen_C"/>
    <property type="match status" value="1"/>
</dbReference>
<evidence type="ECO:0000256" key="1">
    <source>
        <dbReference type="ARBA" id="ARBA00023157"/>
    </source>
</evidence>
<protein>
    <submittedName>
        <fullName evidence="4">Fibrinogen-related protein 3.1</fullName>
    </submittedName>
</protein>
<dbReference type="Proteomes" id="UP000762676">
    <property type="component" value="Unassembled WGS sequence"/>
</dbReference>
<dbReference type="PROSITE" id="PS00514">
    <property type="entry name" value="FIBRINOGEN_C_1"/>
    <property type="match status" value="1"/>
</dbReference>
<dbReference type="PANTHER" id="PTHR19143:SF444">
    <property type="entry name" value="PROTEIN SCABROUS"/>
    <property type="match status" value="1"/>
</dbReference>
<dbReference type="EMBL" id="BMAT01010532">
    <property type="protein sequence ID" value="GFS27527.1"/>
    <property type="molecule type" value="Genomic_DNA"/>
</dbReference>
<comment type="caution">
    <text evidence="4">The sequence shown here is derived from an EMBL/GenBank/DDBJ whole genome shotgun (WGS) entry which is preliminary data.</text>
</comment>
<evidence type="ECO:0000259" key="3">
    <source>
        <dbReference type="PROSITE" id="PS51406"/>
    </source>
</evidence>
<reference evidence="4 5" key="1">
    <citation type="journal article" date="2021" name="Elife">
        <title>Chloroplast acquisition without the gene transfer in kleptoplastic sea slugs, Plakobranchus ocellatus.</title>
        <authorList>
            <person name="Maeda T."/>
            <person name="Takahashi S."/>
            <person name="Yoshida T."/>
            <person name="Shimamura S."/>
            <person name="Takaki Y."/>
            <person name="Nagai Y."/>
            <person name="Toyoda A."/>
            <person name="Suzuki Y."/>
            <person name="Arimoto A."/>
            <person name="Ishii H."/>
            <person name="Satoh N."/>
            <person name="Nishiyama T."/>
            <person name="Hasebe M."/>
            <person name="Maruyama T."/>
            <person name="Minagawa J."/>
            <person name="Obokata J."/>
            <person name="Shigenobu S."/>
        </authorList>
    </citation>
    <scope>NUCLEOTIDE SEQUENCE [LARGE SCALE GENOMIC DNA]</scope>
</reference>
<feature type="chain" id="PRO_5043763966" evidence="2">
    <location>
        <begin position="27"/>
        <end position="602"/>
    </location>
</feature>
<gene>
    <name evidence="4" type="ORF">ElyMa_005278200</name>
</gene>
<dbReference type="InterPro" id="IPR002181">
    <property type="entry name" value="Fibrinogen_a/b/g_C_dom"/>
</dbReference>
<dbReference type="InterPro" id="IPR020837">
    <property type="entry name" value="Fibrinogen_CS"/>
</dbReference>
<dbReference type="GO" id="GO:0005615">
    <property type="term" value="C:extracellular space"/>
    <property type="evidence" value="ECO:0007669"/>
    <property type="project" value="TreeGrafter"/>
</dbReference>
<dbReference type="InterPro" id="IPR014716">
    <property type="entry name" value="Fibrinogen_a/b/g_C_1"/>
</dbReference>
<dbReference type="Gene3D" id="3.90.215.10">
    <property type="entry name" value="Gamma Fibrinogen, chain A, domain 1"/>
    <property type="match status" value="1"/>
</dbReference>
<keyword evidence="1" id="KW-1015">Disulfide bond</keyword>